<feature type="domain" description="Peptidase C1A papain C-terminal" evidence="1">
    <location>
        <begin position="149"/>
        <end position="373"/>
    </location>
</feature>
<dbReference type="InterPro" id="IPR038765">
    <property type="entry name" value="Papain-like_cys_pep_sf"/>
</dbReference>
<dbReference type="SMART" id="SM00645">
    <property type="entry name" value="Pept_C1"/>
    <property type="match status" value="1"/>
</dbReference>
<dbReference type="RefSeq" id="WP_018009706.1">
    <property type="nucleotide sequence ID" value="NZ_CP140887.1"/>
</dbReference>
<sequence length="395" mass="43980">MQPTMPFYNFLPEDFKVYVGADGGVSYMPGPQRQERTLPTINRYGGPDGGYVAVCSRVADHAVYSVGDGIYVVGQIRLQGAYEGRFFVPKGYGGKCISAAPDMKAICDQAFPGSAPNWASGDAGGWFGLLIDKRDVRDKILTLDLPQQLPEKVDLRRWCSQVQNQGTLNACTAYAASAILEYFENRAGGNAVSLSEIFLYKVTRNLMHKTGDTGANTRSVMKALAALGTVPEEYWPDDASQFDAEPSAFAYALAGRYRSLKYSRIDAKDRSKDVVLRQAKTLLSRNRPVMFGVMAYFGTWQQFVTSDRLPYPSEDDTLFGAHNIAVMGYDDGITTENAKNPGIKTRGAFLIKNSYGEEWGDKGYGWIPYDYLLKHQSIDWWTITKQEWLDMSVFS</sequence>
<protein>
    <submittedName>
        <fullName evidence="2">Peptidase C1</fullName>
    </submittedName>
</protein>
<dbReference type="EMBL" id="WISB01000062">
    <property type="protein sequence ID" value="MQW69555.1"/>
    <property type="molecule type" value="Genomic_DNA"/>
</dbReference>
<evidence type="ECO:0000313" key="2">
    <source>
        <dbReference type="EMBL" id="MQW69555.1"/>
    </source>
</evidence>
<dbReference type="CDD" id="cd02619">
    <property type="entry name" value="Peptidase_C1"/>
    <property type="match status" value="1"/>
</dbReference>
<name>A0A6G1WIV5_9HYPH</name>
<comment type="caution">
    <text evidence="2">The sequence shown here is derived from an EMBL/GenBank/DDBJ whole genome shotgun (WGS) entry which is preliminary data.</text>
</comment>
<dbReference type="InterPro" id="IPR000668">
    <property type="entry name" value="Peptidase_C1A_C"/>
</dbReference>
<dbReference type="GO" id="GO:0006508">
    <property type="term" value="P:proteolysis"/>
    <property type="evidence" value="ECO:0007669"/>
    <property type="project" value="InterPro"/>
</dbReference>
<reference evidence="2" key="1">
    <citation type="journal article" date="2013" name="Genome Biol.">
        <title>Comparative genomics of the core and accessory genomes of 48 Sinorhizobium strains comprising five genospecies.</title>
        <authorList>
            <person name="Sugawara M."/>
            <person name="Epstein B."/>
            <person name="Badgley B.D."/>
            <person name="Unno T."/>
            <person name="Xu L."/>
            <person name="Reese J."/>
            <person name="Gyaneshwar P."/>
            <person name="Denny R."/>
            <person name="Mudge J."/>
            <person name="Bharti A.K."/>
            <person name="Farmer A.D."/>
            <person name="May G.D."/>
            <person name="Woodward J.E."/>
            <person name="Medigue C."/>
            <person name="Vallenet D."/>
            <person name="Lajus A."/>
            <person name="Rouy Z."/>
            <person name="Martinez-Vaz B."/>
            <person name="Tiffin P."/>
            <person name="Young N.D."/>
            <person name="Sadowsky M.J."/>
        </authorList>
    </citation>
    <scope>NUCLEOTIDE SEQUENCE</scope>
    <source>
        <strain evidence="2">M1</strain>
    </source>
</reference>
<proteinExistence type="predicted"/>
<dbReference type="Gene3D" id="3.90.70.10">
    <property type="entry name" value="Cysteine proteinases"/>
    <property type="match status" value="1"/>
</dbReference>
<dbReference type="SUPFAM" id="SSF54001">
    <property type="entry name" value="Cysteine proteinases"/>
    <property type="match status" value="1"/>
</dbReference>
<dbReference type="Pfam" id="PF00112">
    <property type="entry name" value="Peptidase_C1"/>
    <property type="match status" value="1"/>
</dbReference>
<dbReference type="AlphaFoldDB" id="A0A6G1WIV5"/>
<dbReference type="GO" id="GO:0008234">
    <property type="term" value="F:cysteine-type peptidase activity"/>
    <property type="evidence" value="ECO:0007669"/>
    <property type="project" value="InterPro"/>
</dbReference>
<accession>A0A6G1WIV5</accession>
<evidence type="ECO:0000259" key="1">
    <source>
        <dbReference type="SMART" id="SM00645"/>
    </source>
</evidence>
<organism evidence="2">
    <name type="scientific">Sinorhizobium medicae</name>
    <dbReference type="NCBI Taxonomy" id="110321"/>
    <lineage>
        <taxon>Bacteria</taxon>
        <taxon>Pseudomonadati</taxon>
        <taxon>Pseudomonadota</taxon>
        <taxon>Alphaproteobacteria</taxon>
        <taxon>Hyphomicrobiales</taxon>
        <taxon>Rhizobiaceae</taxon>
        <taxon>Sinorhizobium/Ensifer group</taxon>
        <taxon>Sinorhizobium</taxon>
    </lineage>
</organism>
<gene>
    <name evidence="2" type="ORF">GHJ91_10355</name>
</gene>